<keyword evidence="1" id="KW-1133">Transmembrane helix</keyword>
<gene>
    <name evidence="2" type="ORF">XSR1_310019</name>
</gene>
<keyword evidence="1" id="KW-0472">Membrane</keyword>
<dbReference type="AlphaFoldDB" id="W1J206"/>
<comment type="caution">
    <text evidence="2">The sequence shown here is derived from an EMBL/GenBank/DDBJ whole genome shotgun (WGS) entry which is preliminary data.</text>
</comment>
<evidence type="ECO:0000256" key="1">
    <source>
        <dbReference type="SAM" id="Phobius"/>
    </source>
</evidence>
<dbReference type="Proteomes" id="UP000019202">
    <property type="component" value="Unassembled WGS sequence"/>
</dbReference>
<evidence type="ECO:0000313" key="3">
    <source>
        <dbReference type="Proteomes" id="UP000019202"/>
    </source>
</evidence>
<protein>
    <submittedName>
        <fullName evidence="2">Uncharacterized protein</fullName>
    </submittedName>
</protein>
<keyword evidence="3" id="KW-1185">Reference proteome</keyword>
<reference evidence="2" key="1">
    <citation type="submission" date="2013-11" db="EMBL/GenBank/DDBJ databases">
        <title>Draft genome sequence and annotation of the entomopathogenic bacteria, Xenorhabdus cabanillasi strain JM26 and Xenorhabdus szentirmai strain DSM 16338.</title>
        <authorList>
            <person name="Gualtieri M."/>
            <person name="Ogier J.C."/>
            <person name="Pages S."/>
            <person name="Givaudan A."/>
            <person name="Gaudriault S."/>
        </authorList>
    </citation>
    <scope>NUCLEOTIDE SEQUENCE [LARGE SCALE GENOMIC DNA]</scope>
    <source>
        <strain evidence="2">DSM 16338</strain>
    </source>
</reference>
<accession>W1J206</accession>
<sequence length="46" mass="5628">MLLVKYNYSYFNFWIFFISEYSALLCYFMSDAYCFLSPTKINDIKL</sequence>
<feature type="transmembrane region" description="Helical" evidence="1">
    <location>
        <begin position="12"/>
        <end position="36"/>
    </location>
</feature>
<name>W1J206_9GAMM</name>
<organism evidence="2 3">
    <name type="scientific">Xenorhabdus szentirmaii DSM 16338</name>
    <dbReference type="NCBI Taxonomy" id="1427518"/>
    <lineage>
        <taxon>Bacteria</taxon>
        <taxon>Pseudomonadati</taxon>
        <taxon>Pseudomonadota</taxon>
        <taxon>Gammaproteobacteria</taxon>
        <taxon>Enterobacterales</taxon>
        <taxon>Morganellaceae</taxon>
        <taxon>Xenorhabdus</taxon>
    </lineage>
</organism>
<proteinExistence type="predicted"/>
<dbReference type="EMBL" id="CBXF010000090">
    <property type="protein sequence ID" value="CDL83465.1"/>
    <property type="molecule type" value="Genomic_DNA"/>
</dbReference>
<evidence type="ECO:0000313" key="2">
    <source>
        <dbReference type="EMBL" id="CDL83465.1"/>
    </source>
</evidence>
<keyword evidence="1" id="KW-0812">Transmembrane</keyword>